<dbReference type="GO" id="GO:0016627">
    <property type="term" value="F:oxidoreductase activity, acting on the CH-CH group of donors"/>
    <property type="evidence" value="ECO:0007669"/>
    <property type="project" value="TreeGrafter"/>
</dbReference>
<dbReference type="InterPro" id="IPR052019">
    <property type="entry name" value="F420H2_bilvrd_red/Heme_oxyg"/>
</dbReference>
<dbReference type="InterPro" id="IPR011576">
    <property type="entry name" value="Pyridox_Oxase_N"/>
</dbReference>
<dbReference type="EMBL" id="PGGW01000040">
    <property type="protein sequence ID" value="PJE97443.1"/>
    <property type="molecule type" value="Genomic_DNA"/>
</dbReference>
<dbReference type="Proteomes" id="UP000230407">
    <property type="component" value="Unassembled WGS sequence"/>
</dbReference>
<dbReference type="Pfam" id="PF01243">
    <property type="entry name" value="PNPOx_N"/>
    <property type="match status" value="1"/>
</dbReference>
<organism evidence="3 4">
    <name type="scientific">Streptomyces carminius</name>
    <dbReference type="NCBI Taxonomy" id="2665496"/>
    <lineage>
        <taxon>Bacteria</taxon>
        <taxon>Bacillati</taxon>
        <taxon>Actinomycetota</taxon>
        <taxon>Actinomycetes</taxon>
        <taxon>Kitasatosporales</taxon>
        <taxon>Streptomycetaceae</taxon>
        <taxon>Streptomyces</taxon>
    </lineage>
</organism>
<reference evidence="3 4" key="1">
    <citation type="submission" date="2017-11" db="EMBL/GenBank/DDBJ databases">
        <title>Streptomyces carmine sp. nov., a novel actinomycete isolated from Sophora alopecuroides in Xinjiang, China.</title>
        <authorList>
            <person name="Wang Y."/>
            <person name="Luo X."/>
            <person name="Wan C."/>
            <person name="Zhang L."/>
        </authorList>
    </citation>
    <scope>NUCLEOTIDE SEQUENCE [LARGE SCALE GENOMIC DNA]</scope>
    <source>
        <strain evidence="3 4">TRM SA0054</strain>
    </source>
</reference>
<sequence length="137" mass="14924">MAAVLSDNLKQLLDKPVFVSVATVQPDGRPQVSPVWAKRDGDAVLICTTVDRRKARNIERDPRVSVVVQDPDAPYEYAEIRGAATLTTEGGQELIDELSVKYTGKRYADFNPAAGQDAERVVVRVTPERVTGMGGLV</sequence>
<evidence type="ECO:0000256" key="1">
    <source>
        <dbReference type="ARBA" id="ARBA00023002"/>
    </source>
</evidence>
<dbReference type="InterPro" id="IPR019920">
    <property type="entry name" value="F420-binding_dom_put"/>
</dbReference>
<evidence type="ECO:0000313" key="3">
    <source>
        <dbReference type="EMBL" id="PJE97443.1"/>
    </source>
</evidence>
<keyword evidence="1" id="KW-0560">Oxidoreductase</keyword>
<protein>
    <submittedName>
        <fullName evidence="3">PPOX class F420-dependent oxidoreductase</fullName>
    </submittedName>
</protein>
<dbReference type="PANTHER" id="PTHR35176">
    <property type="entry name" value="HEME OXYGENASE HI_0854-RELATED"/>
    <property type="match status" value="1"/>
</dbReference>
<comment type="caution">
    <text evidence="3">The sequence shown here is derived from an EMBL/GenBank/DDBJ whole genome shotgun (WGS) entry which is preliminary data.</text>
</comment>
<evidence type="ECO:0000259" key="2">
    <source>
        <dbReference type="Pfam" id="PF01243"/>
    </source>
</evidence>
<dbReference type="GO" id="GO:0005829">
    <property type="term" value="C:cytosol"/>
    <property type="evidence" value="ECO:0007669"/>
    <property type="project" value="TreeGrafter"/>
</dbReference>
<dbReference type="PANTHER" id="PTHR35176:SF6">
    <property type="entry name" value="HEME OXYGENASE HI_0854-RELATED"/>
    <property type="match status" value="1"/>
</dbReference>
<dbReference type="RefSeq" id="WP_100201984.1">
    <property type="nucleotide sequence ID" value="NZ_PGGW01000040.1"/>
</dbReference>
<dbReference type="Gene3D" id="2.30.110.10">
    <property type="entry name" value="Electron Transport, Fmn-binding Protein, Chain A"/>
    <property type="match status" value="1"/>
</dbReference>
<accession>A0A2M8LZQ8</accession>
<dbReference type="SUPFAM" id="SSF50475">
    <property type="entry name" value="FMN-binding split barrel"/>
    <property type="match status" value="1"/>
</dbReference>
<feature type="domain" description="Pyridoxamine 5'-phosphate oxidase N-terminal" evidence="2">
    <location>
        <begin position="6"/>
        <end position="132"/>
    </location>
</feature>
<name>A0A2M8LZQ8_9ACTN</name>
<dbReference type="AlphaFoldDB" id="A0A2M8LZQ8"/>
<dbReference type="InterPro" id="IPR012349">
    <property type="entry name" value="Split_barrel_FMN-bd"/>
</dbReference>
<gene>
    <name evidence="3" type="ORF">CUT44_12225</name>
</gene>
<dbReference type="GO" id="GO:0070967">
    <property type="term" value="F:coenzyme F420 binding"/>
    <property type="evidence" value="ECO:0007669"/>
    <property type="project" value="TreeGrafter"/>
</dbReference>
<dbReference type="NCBIfam" id="TIGR03618">
    <property type="entry name" value="Rv1155_F420"/>
    <property type="match status" value="1"/>
</dbReference>
<evidence type="ECO:0000313" key="4">
    <source>
        <dbReference type="Proteomes" id="UP000230407"/>
    </source>
</evidence>
<keyword evidence="4" id="KW-1185">Reference proteome</keyword>
<proteinExistence type="predicted"/>